<gene>
    <name evidence="5" type="ORF">CwatDRAFT_3350</name>
</gene>
<dbReference type="PROSITE" id="PS50110">
    <property type="entry name" value="RESPONSE_REGULATORY"/>
    <property type="match status" value="1"/>
</dbReference>
<dbReference type="Pfam" id="PF00072">
    <property type="entry name" value="Response_reg"/>
    <property type="match status" value="1"/>
</dbReference>
<dbReference type="RefSeq" id="WP_007305972.1">
    <property type="nucleotide sequence ID" value="NZ_AADV02000029.1"/>
</dbReference>
<dbReference type="FunFam" id="3.30.70.270:FF:000001">
    <property type="entry name" value="Diguanylate cyclase domain protein"/>
    <property type="match status" value="1"/>
</dbReference>
<dbReference type="AlphaFoldDB" id="Q4C2G9"/>
<feature type="domain" description="GGDEF" evidence="4">
    <location>
        <begin position="236"/>
        <end position="373"/>
    </location>
</feature>
<dbReference type="Gene3D" id="3.40.50.2300">
    <property type="match status" value="1"/>
</dbReference>
<dbReference type="GO" id="GO:0052621">
    <property type="term" value="F:diguanylate cyclase activity"/>
    <property type="evidence" value="ECO:0007669"/>
    <property type="project" value="TreeGrafter"/>
</dbReference>
<evidence type="ECO:0000256" key="1">
    <source>
        <dbReference type="PROSITE-ProRule" id="PRU00169"/>
    </source>
</evidence>
<comment type="caution">
    <text evidence="5">The sequence shown here is derived from an EMBL/GenBank/DDBJ whole genome shotgun (WGS) entry which is preliminary data.</text>
</comment>
<dbReference type="GO" id="GO:0043709">
    <property type="term" value="P:cell adhesion involved in single-species biofilm formation"/>
    <property type="evidence" value="ECO:0007669"/>
    <property type="project" value="TreeGrafter"/>
</dbReference>
<dbReference type="GO" id="GO:0000160">
    <property type="term" value="P:phosphorelay signal transduction system"/>
    <property type="evidence" value="ECO:0007669"/>
    <property type="project" value="InterPro"/>
</dbReference>
<protein>
    <submittedName>
        <fullName evidence="5">GGDEF</fullName>
    </submittedName>
</protein>
<evidence type="ECO:0000256" key="2">
    <source>
        <dbReference type="SAM" id="Coils"/>
    </source>
</evidence>
<feature type="domain" description="Response regulatory" evidence="3">
    <location>
        <begin position="17"/>
        <end position="140"/>
    </location>
</feature>
<evidence type="ECO:0000259" key="3">
    <source>
        <dbReference type="PROSITE" id="PS50110"/>
    </source>
</evidence>
<dbReference type="SMART" id="SM00267">
    <property type="entry name" value="GGDEF"/>
    <property type="match status" value="1"/>
</dbReference>
<reference evidence="5" key="1">
    <citation type="submission" date="2004-02" db="EMBL/GenBank/DDBJ databases">
        <authorList>
            <consortium name="DOE Joint Genome Institute"/>
        </authorList>
    </citation>
    <scope>NUCLEOTIDE SEQUENCE [LARGE SCALE GENOMIC DNA]</scope>
    <source>
        <strain evidence="5">WH 8501</strain>
    </source>
</reference>
<dbReference type="Gene3D" id="3.30.70.270">
    <property type="match status" value="1"/>
</dbReference>
<dbReference type="InterPro" id="IPR001789">
    <property type="entry name" value="Sig_transdc_resp-reg_receiver"/>
</dbReference>
<dbReference type="InterPro" id="IPR050469">
    <property type="entry name" value="Diguanylate_Cyclase"/>
</dbReference>
<dbReference type="SUPFAM" id="SSF52172">
    <property type="entry name" value="CheY-like"/>
    <property type="match status" value="1"/>
</dbReference>
<dbReference type="GO" id="GO:0005886">
    <property type="term" value="C:plasma membrane"/>
    <property type="evidence" value="ECO:0007669"/>
    <property type="project" value="TreeGrafter"/>
</dbReference>
<reference evidence="5" key="2">
    <citation type="submission" date="2005-06" db="EMBL/GenBank/DDBJ databases">
        <title>Sequencing of the draft genome and assembly of Crocosphaera watsonii WH 8501.</title>
        <authorList>
            <consortium name="US DOE Joint Genome Institute (JGI-PGF)"/>
            <person name="Copeland A."/>
            <person name="Lucas S."/>
            <person name="Lapidus A."/>
            <person name="Barry K."/>
            <person name="Detter C."/>
            <person name="Glavina T."/>
            <person name="Hammon N."/>
            <person name="Israni S."/>
            <person name="Pitluck S."/>
            <person name="Richardson P."/>
        </authorList>
    </citation>
    <scope>NUCLEOTIDE SEQUENCE [LARGE SCALE GENOMIC DNA]</scope>
    <source>
        <strain evidence="5">WH 8501</strain>
    </source>
</reference>
<dbReference type="Pfam" id="PF00990">
    <property type="entry name" value="GGDEF"/>
    <property type="match status" value="1"/>
</dbReference>
<dbReference type="InterPro" id="IPR011006">
    <property type="entry name" value="CheY-like_superfamily"/>
</dbReference>
<keyword evidence="2" id="KW-0175">Coiled coil</keyword>
<accession>Q4C2G9</accession>
<feature type="modified residue" description="4-aspartylphosphate" evidence="1">
    <location>
        <position position="74"/>
    </location>
</feature>
<dbReference type="PROSITE" id="PS50887">
    <property type="entry name" value="GGDEF"/>
    <property type="match status" value="1"/>
</dbReference>
<dbReference type="NCBIfam" id="TIGR00254">
    <property type="entry name" value="GGDEF"/>
    <property type="match status" value="1"/>
</dbReference>
<evidence type="ECO:0000313" key="5">
    <source>
        <dbReference type="EMBL" id="EAM50354.1"/>
    </source>
</evidence>
<name>Q4C2G9_CROWT</name>
<dbReference type="SMART" id="SM00448">
    <property type="entry name" value="REC"/>
    <property type="match status" value="1"/>
</dbReference>
<dbReference type="EMBL" id="AADV02000029">
    <property type="protein sequence ID" value="EAM50354.1"/>
    <property type="molecule type" value="Genomic_DNA"/>
</dbReference>
<evidence type="ECO:0000313" key="6">
    <source>
        <dbReference type="Proteomes" id="UP000003922"/>
    </source>
</evidence>
<dbReference type="InterPro" id="IPR029787">
    <property type="entry name" value="Nucleotide_cyclase"/>
</dbReference>
<dbReference type="OrthoDB" id="9115at2"/>
<dbReference type="SUPFAM" id="SSF55073">
    <property type="entry name" value="Nucleotide cyclase"/>
    <property type="match status" value="1"/>
</dbReference>
<sequence length="373" mass="42413">MSSNFDKSIKFNNNKPIVICIDDEVTVLDSLKIELKKALGDKYIIETAEGGEDALELMQDLITEGCQVALVLSDYIMPDIKGDEVLQRIHKMSPDTLKIMLTGQANLDAVGDAIKYSRLYRYVPKPWQSEDLKLTVVEALHSYLQDQKVIQQRKQLEIMNQKLQELTRNQAKIIAEQTAELKEINAELKAANTKLKEANEELEQLAILDPLLPIANRRRFDEYLKQEWARMCRERRYLSLILADVDYFKQYNDKYGHQAGDRCLIAIAKTIQKSLRRPADLVCRYGGEELVIVLPNTNPDGAIKVAETIQEEIALLKIPHFRSKISDYVTISMGLASMIPIKGVSPSMLINVADKSLYQAKNNGRNCFLLEVI</sequence>
<dbReference type="KEGG" id="cwa:CwatDRAFT_3350"/>
<organism evidence="5 6">
    <name type="scientific">Crocosphaera watsonii WH 8501</name>
    <dbReference type="NCBI Taxonomy" id="165597"/>
    <lineage>
        <taxon>Bacteria</taxon>
        <taxon>Bacillati</taxon>
        <taxon>Cyanobacteriota</taxon>
        <taxon>Cyanophyceae</taxon>
        <taxon>Oscillatoriophycideae</taxon>
        <taxon>Chroococcales</taxon>
        <taxon>Aphanothecaceae</taxon>
        <taxon>Crocosphaera</taxon>
    </lineage>
</organism>
<dbReference type="PANTHER" id="PTHR45138">
    <property type="entry name" value="REGULATORY COMPONENTS OF SENSORY TRANSDUCTION SYSTEM"/>
    <property type="match status" value="1"/>
</dbReference>
<proteinExistence type="predicted"/>
<dbReference type="InterPro" id="IPR000160">
    <property type="entry name" value="GGDEF_dom"/>
</dbReference>
<reference evidence="5" key="3">
    <citation type="submission" date="2016-12" db="EMBL/GenBank/DDBJ databases">
        <title>Annotation of the draft genome assembly of Crocosphaera watsonii WH 8501.</title>
        <authorList>
            <consortium name="US DOE Joint Genome Institute (JGI-ORNL)"/>
            <person name="Larimer F."/>
            <person name="Land M."/>
        </authorList>
    </citation>
    <scope>NUCLEOTIDE SEQUENCE</scope>
    <source>
        <strain evidence="5">WH 8501</strain>
    </source>
</reference>
<dbReference type="Proteomes" id="UP000003922">
    <property type="component" value="Unassembled WGS sequence"/>
</dbReference>
<feature type="coiled-coil region" evidence="2">
    <location>
        <begin position="149"/>
        <end position="208"/>
    </location>
</feature>
<keyword evidence="1" id="KW-0597">Phosphoprotein</keyword>
<dbReference type="GO" id="GO:1902201">
    <property type="term" value="P:negative regulation of bacterial-type flagellum-dependent cell motility"/>
    <property type="evidence" value="ECO:0007669"/>
    <property type="project" value="TreeGrafter"/>
</dbReference>
<keyword evidence="6" id="KW-1185">Reference proteome</keyword>
<dbReference type="PANTHER" id="PTHR45138:SF9">
    <property type="entry name" value="DIGUANYLATE CYCLASE DGCM-RELATED"/>
    <property type="match status" value="1"/>
</dbReference>
<evidence type="ECO:0000259" key="4">
    <source>
        <dbReference type="PROSITE" id="PS50887"/>
    </source>
</evidence>
<dbReference type="InterPro" id="IPR043128">
    <property type="entry name" value="Rev_trsase/Diguanyl_cyclase"/>
</dbReference>
<dbReference type="CDD" id="cd01949">
    <property type="entry name" value="GGDEF"/>
    <property type="match status" value="1"/>
</dbReference>